<evidence type="ECO:0000313" key="1">
    <source>
        <dbReference type="EMBL" id="SUG27303.1"/>
    </source>
</evidence>
<dbReference type="InterPro" id="IPR006441">
    <property type="entry name" value="Phage_P2_GpN"/>
</dbReference>
<name>A0A379SCH7_SALER</name>
<evidence type="ECO:0000313" key="2">
    <source>
        <dbReference type="Proteomes" id="UP000254332"/>
    </source>
</evidence>
<dbReference type="Proteomes" id="UP000254332">
    <property type="component" value="Unassembled WGS sequence"/>
</dbReference>
<dbReference type="Pfam" id="PF05125">
    <property type="entry name" value="Phage_cap_P2"/>
    <property type="match status" value="1"/>
</dbReference>
<gene>
    <name evidence="1" type="ORF">NCTC10718_04618</name>
</gene>
<organism evidence="1 2">
    <name type="scientific">Salmonella enterica</name>
    <name type="common">Salmonella choleraesuis</name>
    <dbReference type="NCBI Taxonomy" id="28901"/>
    <lineage>
        <taxon>Bacteria</taxon>
        <taxon>Pseudomonadati</taxon>
        <taxon>Pseudomonadota</taxon>
        <taxon>Gammaproteobacteria</taxon>
        <taxon>Enterobacterales</taxon>
        <taxon>Enterobacteriaceae</taxon>
        <taxon>Salmonella</taxon>
    </lineage>
</organism>
<reference evidence="1 2" key="1">
    <citation type="submission" date="2018-06" db="EMBL/GenBank/DDBJ databases">
        <authorList>
            <consortium name="Pathogen Informatics"/>
            <person name="Doyle S."/>
        </authorList>
    </citation>
    <scope>NUCLEOTIDE SEQUENCE [LARGE SCALE GENOMIC DNA]</scope>
    <source>
        <strain evidence="1 2">NCTC10718</strain>
    </source>
</reference>
<proteinExistence type="predicted"/>
<dbReference type="EMBL" id="UGWQ01000002">
    <property type="protein sequence ID" value="SUG27303.1"/>
    <property type="molecule type" value="Genomic_DNA"/>
</dbReference>
<protein>
    <submittedName>
        <fullName evidence="1">Major capsid protein</fullName>
    </submittedName>
</protein>
<dbReference type="AlphaFoldDB" id="A0A379SCH7"/>
<accession>A0A379SCH7</accession>
<sequence length="330" mass="36300">MNTLTVDERAVIKSLSVYGGSTNEKDWVYFEKSDGRLLNIALTESNWMMKNITLLPVRDATGQAYTVGSRQLHTGREISGRFRRRISASATPYELVETDTCAFLPYQDLVAMINTGKEGELESKMEAFFDQAVALDMLRIGFNGQRVGWPTKPDENPNGEDINKGWHTIAKAFNKGSQVLTDAITLGGIGSDFPHLDALANHIIQTKIPEGLREDPRLVVMVGSELAAAERLRLFNGADTPANAAAAQSATSSIAGRFAFVPPFMPGKRLVVTTLSNLHIYTQEGTQKTRAEFNDEESAYEQSYLRSEGYALQDGMMYAAVDESAITLKS</sequence>